<organism evidence="1 2">
    <name type="scientific">Coemansia nantahalensis</name>
    <dbReference type="NCBI Taxonomy" id="2789366"/>
    <lineage>
        <taxon>Eukaryota</taxon>
        <taxon>Fungi</taxon>
        <taxon>Fungi incertae sedis</taxon>
        <taxon>Zoopagomycota</taxon>
        <taxon>Kickxellomycotina</taxon>
        <taxon>Kickxellomycetes</taxon>
        <taxon>Kickxellales</taxon>
        <taxon>Kickxellaceae</taxon>
        <taxon>Coemansia</taxon>
    </lineage>
</organism>
<dbReference type="EMBL" id="JANBUJ010002053">
    <property type="protein sequence ID" value="KAJ2765299.1"/>
    <property type="molecule type" value="Genomic_DNA"/>
</dbReference>
<comment type="caution">
    <text evidence="1">The sequence shown here is derived from an EMBL/GenBank/DDBJ whole genome shotgun (WGS) entry which is preliminary data.</text>
</comment>
<keyword evidence="2" id="KW-1185">Reference proteome</keyword>
<accession>A0ACC1JQ89</accession>
<feature type="non-terminal residue" evidence="1">
    <location>
        <position position="664"/>
    </location>
</feature>
<gene>
    <name evidence="1" type="ORF">IWQ57_004831</name>
</gene>
<evidence type="ECO:0000313" key="2">
    <source>
        <dbReference type="Proteomes" id="UP001140234"/>
    </source>
</evidence>
<evidence type="ECO:0000313" key="1">
    <source>
        <dbReference type="EMBL" id="KAJ2765299.1"/>
    </source>
</evidence>
<name>A0ACC1JQ89_9FUNG</name>
<reference evidence="1" key="1">
    <citation type="submission" date="2022-07" db="EMBL/GenBank/DDBJ databases">
        <title>Phylogenomic reconstructions and comparative analyses of Kickxellomycotina fungi.</title>
        <authorList>
            <person name="Reynolds N.K."/>
            <person name="Stajich J.E."/>
            <person name="Barry K."/>
            <person name="Grigoriev I.V."/>
            <person name="Crous P."/>
            <person name="Smith M.E."/>
        </authorList>
    </citation>
    <scope>NUCLEOTIDE SEQUENCE</scope>
    <source>
        <strain evidence="1">CBS 109366</strain>
    </source>
</reference>
<dbReference type="Proteomes" id="UP001140234">
    <property type="component" value="Unassembled WGS sequence"/>
</dbReference>
<sequence length="664" mass="71024">MFQAQYHFAPRTHAPVSRPQSSGRETAHARLAPADYIDPYQDTPRGQTLNVDAGAASPKSGGLRSDAARPNAPSSPVMRAVRHSRPTTPNSAGAASASSSREFPVSAMPLPVDSPAHARLKPRSYTATEDAHHRPAAQASPPALFPPRPSPQQLHQLLQPRPRVGDTHAPDSAVSAAPVPAAQMRVEFGHVDAKRIVSGAAAQQPRATSELANAAIRDFVDMKASWAQKRVVAQKASPPAPAAAQPKQQQWPRQHAEPGSKISPETSHLIEFIERQRARTMADSDAERGRQYGAAKADTAPKGTLPGASPGMSSTRSDSSERSFKRSTTRLADVGPEQSRPAPAAPAADRGYRYTSWYDPPVRVPSADPGSTHSSPGIGPVAESRPILAPAAAGLPPSTRIVPRTRAQTTVDDAPQLAPTQPLLLPPPLPATGGGGGVTNRRGERLSRGSHDSLLPPKPRVYSRQTQVDAAAASIAGTSVNPYARNPQHLSVGVQTDEAPALQPLVIAKPETRSRGVQTAKATIHGDDTVLDLMRQLDSLRQGHANQISEYQEQAVDLELLNQDLQTEVEQLTHKLEAREAAHKQAAAEMRQRLDDANSRVDREIGEMKGMHAAKCDELADQVSMLLTRCEAYRQRLVSMGVDEDELLGIAAQASAQGRRDSGR</sequence>
<protein>
    <submittedName>
        <fullName evidence="1">Uncharacterized protein</fullName>
    </submittedName>
</protein>
<proteinExistence type="predicted"/>